<dbReference type="OrthoDB" id="9789139at2"/>
<sequence>MSDPDALDRLVAEVRACRHCEAHLPLGPRPILHVSATARLLIASQAPGTKVHEKGISFWDQSGERLRGWLGIGKEVFYDTSRVAILPMGLCYPGRLPQGGDRPPRPECAPLWRDRVLGLMPGIRLTLLIGTYAQNHVLGPGAMTARVERFRDYLPRYFPLPHPSWRTGVWESRNPWFREIVLPALQAEVRCALDMAGPPP</sequence>
<dbReference type="CDD" id="cd10033">
    <property type="entry name" value="UDG_like"/>
    <property type="match status" value="1"/>
</dbReference>
<dbReference type="SMART" id="SM00986">
    <property type="entry name" value="UDG"/>
    <property type="match status" value="1"/>
</dbReference>
<proteinExistence type="predicted"/>
<reference evidence="2 3" key="1">
    <citation type="submission" date="2019-05" db="EMBL/GenBank/DDBJ databases">
        <authorList>
            <person name="Pankratov T."/>
            <person name="Grouzdev D."/>
        </authorList>
    </citation>
    <scope>NUCLEOTIDE SEQUENCE [LARGE SCALE GENOMIC DNA]</scope>
    <source>
        <strain evidence="2 3">KEBCLARHB70R</strain>
    </source>
</reference>
<dbReference type="EMBL" id="VCDI01000001">
    <property type="protein sequence ID" value="TLU73811.1"/>
    <property type="molecule type" value="Genomic_DNA"/>
</dbReference>
<evidence type="ECO:0000313" key="3">
    <source>
        <dbReference type="Proteomes" id="UP000305654"/>
    </source>
</evidence>
<keyword evidence="3" id="KW-1185">Reference proteome</keyword>
<dbReference type="InterPro" id="IPR047124">
    <property type="entry name" value="HI_0220.2"/>
</dbReference>
<dbReference type="SMART" id="SM00987">
    <property type="entry name" value="UreE_C"/>
    <property type="match status" value="1"/>
</dbReference>
<protein>
    <submittedName>
        <fullName evidence="2">Uracil-DNA glycosylase family protein</fullName>
    </submittedName>
</protein>
<evidence type="ECO:0000313" key="2">
    <source>
        <dbReference type="EMBL" id="TLU73811.1"/>
    </source>
</evidence>
<dbReference type="InterPro" id="IPR005122">
    <property type="entry name" value="Uracil-DNA_glycosylase-like"/>
</dbReference>
<dbReference type="Gene3D" id="3.40.470.10">
    <property type="entry name" value="Uracil-DNA glycosylase-like domain"/>
    <property type="match status" value="1"/>
</dbReference>
<dbReference type="PANTHER" id="PTHR42160">
    <property type="entry name" value="URACIL-DNA GLYCOSYLASE SUPERFAMILY PROTEIN"/>
    <property type="match status" value="1"/>
</dbReference>
<dbReference type="RefSeq" id="WP_138324064.1">
    <property type="nucleotide sequence ID" value="NZ_VCDI01000001.1"/>
</dbReference>
<dbReference type="Proteomes" id="UP000305654">
    <property type="component" value="Unassembled WGS sequence"/>
</dbReference>
<feature type="domain" description="Uracil-DNA glycosylase-like" evidence="1">
    <location>
        <begin position="31"/>
        <end position="186"/>
    </location>
</feature>
<dbReference type="SUPFAM" id="SSF52141">
    <property type="entry name" value="Uracil-DNA glycosylase-like"/>
    <property type="match status" value="1"/>
</dbReference>
<dbReference type="InterPro" id="IPR036895">
    <property type="entry name" value="Uracil-DNA_glycosylase-like_sf"/>
</dbReference>
<comment type="caution">
    <text evidence="2">The sequence shown here is derived from an EMBL/GenBank/DDBJ whole genome shotgun (WGS) entry which is preliminary data.</text>
</comment>
<name>A0A5R9JDV7_9PROT</name>
<accession>A0A5R9JDV7</accession>
<dbReference type="PANTHER" id="PTHR42160:SF1">
    <property type="entry name" value="URACIL-DNA GLYCOSYLASE SUPERFAMILY PROTEIN"/>
    <property type="match status" value="1"/>
</dbReference>
<dbReference type="Pfam" id="PF03167">
    <property type="entry name" value="UDG"/>
    <property type="match status" value="1"/>
</dbReference>
<dbReference type="AlphaFoldDB" id="A0A5R9JDV7"/>
<organism evidence="2 3">
    <name type="scientific">Lichenicoccus roseus</name>
    <dbReference type="NCBI Taxonomy" id="2683649"/>
    <lineage>
        <taxon>Bacteria</taxon>
        <taxon>Pseudomonadati</taxon>
        <taxon>Pseudomonadota</taxon>
        <taxon>Alphaproteobacteria</taxon>
        <taxon>Acetobacterales</taxon>
        <taxon>Acetobacteraceae</taxon>
        <taxon>Lichenicoccus</taxon>
    </lineage>
</organism>
<gene>
    <name evidence="2" type="ORF">FE263_00815</name>
</gene>
<evidence type="ECO:0000259" key="1">
    <source>
        <dbReference type="SMART" id="SM00986"/>
    </source>
</evidence>